<dbReference type="PANTHER" id="PTHR43798:SF33">
    <property type="entry name" value="HYDROLASE, PUTATIVE (AFU_ORTHOLOGUE AFUA_2G14860)-RELATED"/>
    <property type="match status" value="1"/>
</dbReference>
<dbReference type="GO" id="GO:0016020">
    <property type="term" value="C:membrane"/>
    <property type="evidence" value="ECO:0007669"/>
    <property type="project" value="TreeGrafter"/>
</dbReference>
<dbReference type="GO" id="GO:0003824">
    <property type="term" value="F:catalytic activity"/>
    <property type="evidence" value="ECO:0007669"/>
    <property type="project" value="UniProtKB-ARBA"/>
</dbReference>
<dbReference type="RefSeq" id="WP_197003365.1">
    <property type="nucleotide sequence ID" value="NZ_BONS01000040.1"/>
</dbReference>
<organism evidence="2 3">
    <name type="scientific">Longispora fulva</name>
    <dbReference type="NCBI Taxonomy" id="619741"/>
    <lineage>
        <taxon>Bacteria</taxon>
        <taxon>Bacillati</taxon>
        <taxon>Actinomycetota</taxon>
        <taxon>Actinomycetes</taxon>
        <taxon>Micromonosporales</taxon>
        <taxon>Micromonosporaceae</taxon>
        <taxon>Longispora</taxon>
    </lineage>
</organism>
<dbReference type="AlphaFoldDB" id="A0A8J7GP85"/>
<dbReference type="InterPro" id="IPR050266">
    <property type="entry name" value="AB_hydrolase_sf"/>
</dbReference>
<proteinExistence type="predicted"/>
<accession>A0A8J7GP85</accession>
<protein>
    <submittedName>
        <fullName evidence="2">Pimeloyl-ACP methyl ester carboxylesterase</fullName>
    </submittedName>
</protein>
<dbReference type="Proteomes" id="UP000622552">
    <property type="component" value="Unassembled WGS sequence"/>
</dbReference>
<gene>
    <name evidence="2" type="ORF">IW245_002573</name>
</gene>
<dbReference type="SUPFAM" id="SSF53474">
    <property type="entry name" value="alpha/beta-Hydrolases"/>
    <property type="match status" value="1"/>
</dbReference>
<evidence type="ECO:0000313" key="3">
    <source>
        <dbReference type="Proteomes" id="UP000622552"/>
    </source>
</evidence>
<reference evidence="2" key="1">
    <citation type="submission" date="2020-11" db="EMBL/GenBank/DDBJ databases">
        <title>Sequencing the genomes of 1000 actinobacteria strains.</title>
        <authorList>
            <person name="Klenk H.-P."/>
        </authorList>
    </citation>
    <scope>NUCLEOTIDE SEQUENCE</scope>
    <source>
        <strain evidence="2">DSM 45356</strain>
    </source>
</reference>
<dbReference type="PANTHER" id="PTHR43798">
    <property type="entry name" value="MONOACYLGLYCEROL LIPASE"/>
    <property type="match status" value="1"/>
</dbReference>
<feature type="domain" description="AB hydrolase-1" evidence="1">
    <location>
        <begin position="26"/>
        <end position="160"/>
    </location>
</feature>
<evidence type="ECO:0000259" key="1">
    <source>
        <dbReference type="Pfam" id="PF00561"/>
    </source>
</evidence>
<dbReference type="PRINTS" id="PR00111">
    <property type="entry name" value="ABHYDROLASE"/>
</dbReference>
<name>A0A8J7GP85_9ACTN</name>
<dbReference type="Pfam" id="PF00561">
    <property type="entry name" value="Abhydrolase_1"/>
    <property type="match status" value="1"/>
</dbReference>
<dbReference type="Gene3D" id="3.40.50.1820">
    <property type="entry name" value="alpha/beta hydrolase"/>
    <property type="match status" value="1"/>
</dbReference>
<sequence length="277" mass="29419">MAHVTANGVRLHVQRVPAAGATGGLPVVCLHGLVDSLASYYFTLAGPIADLGLDVVTYDLRGHGRSECPPHGYTVDDAVADLAGLLDALGIGGPVHLLGCSFGGTVAFAFAHRHPERVATLIVIESEPPTTAWAQRTAAGMREVEDLMLDDAFLNGQPDLARVLTADKTFAARQPDVIAKMAATVHKLDADTHLMREITAPEGLLDAEQVRAIRHPVLLIVGGESDLSTRTSDFTPLLADCTRIVVPGHGHLLLTSAPREVADLVVPWLHERRTASP</sequence>
<dbReference type="InterPro" id="IPR000073">
    <property type="entry name" value="AB_hydrolase_1"/>
</dbReference>
<comment type="caution">
    <text evidence="2">The sequence shown here is derived from an EMBL/GenBank/DDBJ whole genome shotgun (WGS) entry which is preliminary data.</text>
</comment>
<evidence type="ECO:0000313" key="2">
    <source>
        <dbReference type="EMBL" id="MBG6136379.1"/>
    </source>
</evidence>
<dbReference type="InterPro" id="IPR029058">
    <property type="entry name" value="AB_hydrolase_fold"/>
</dbReference>
<dbReference type="EMBL" id="JADOUF010000001">
    <property type="protein sequence ID" value="MBG6136379.1"/>
    <property type="molecule type" value="Genomic_DNA"/>
</dbReference>
<keyword evidence="3" id="KW-1185">Reference proteome</keyword>